<evidence type="ECO:0000256" key="9">
    <source>
        <dbReference type="ARBA" id="ARBA00023242"/>
    </source>
</evidence>
<feature type="region of interest" description="Disordered" evidence="11">
    <location>
        <begin position="91"/>
        <end position="148"/>
    </location>
</feature>
<dbReference type="Pfam" id="PF13465">
    <property type="entry name" value="zf-H2C2_2"/>
    <property type="match status" value="1"/>
</dbReference>
<feature type="domain" description="C2H2-type" evidence="12">
    <location>
        <begin position="34"/>
        <end position="61"/>
    </location>
</feature>
<evidence type="ECO:0000259" key="12">
    <source>
        <dbReference type="PROSITE" id="PS50157"/>
    </source>
</evidence>
<evidence type="ECO:0000256" key="7">
    <source>
        <dbReference type="ARBA" id="ARBA00023125"/>
    </source>
</evidence>
<comment type="subcellular location">
    <subcellularLocation>
        <location evidence="1">Nucleus</location>
    </subcellularLocation>
</comment>
<keyword evidence="3" id="KW-0677">Repeat</keyword>
<feature type="domain" description="C2H2-type" evidence="12">
    <location>
        <begin position="6"/>
        <end position="33"/>
    </location>
</feature>
<evidence type="ECO:0000256" key="1">
    <source>
        <dbReference type="ARBA" id="ARBA00004123"/>
    </source>
</evidence>
<name>A0ABV0S9X7_9TELE</name>
<dbReference type="Proteomes" id="UP001434883">
    <property type="component" value="Unassembled WGS sequence"/>
</dbReference>
<reference evidence="13 14" key="1">
    <citation type="submission" date="2021-06" db="EMBL/GenBank/DDBJ databases">
        <authorList>
            <person name="Palmer J.M."/>
        </authorList>
    </citation>
    <scope>NUCLEOTIDE SEQUENCE [LARGE SCALE GENOMIC DNA]</scope>
    <source>
        <strain evidence="13 14">XC_2019</strain>
        <tissue evidence="13">Muscle</tissue>
    </source>
</reference>
<proteinExistence type="predicted"/>
<dbReference type="SUPFAM" id="SSF57667">
    <property type="entry name" value="beta-beta-alpha zinc fingers"/>
    <property type="match status" value="2"/>
</dbReference>
<evidence type="ECO:0000256" key="4">
    <source>
        <dbReference type="ARBA" id="ARBA00022771"/>
    </source>
</evidence>
<sequence>MHMKAESCSICGKCFTSCSGLENHMRIHTGEKPFVCSECGKCFNTLANKMRHVRIHTRERPYTCTECSRSFKDDILKRHLFVHSVKNSSLRESSRKNGDRKSSSVCKMEGEKERQWEQQEEKESNEAEDDTRSDDETYNEEEDANPEKAVVVWQEGHEKDELGNPIMHWEALSLCIAELEKQEEEKRAKVRSHFLKRERKLDVYLF</sequence>
<keyword evidence="14" id="KW-1185">Reference proteome</keyword>
<feature type="compositionally biased region" description="Basic and acidic residues" evidence="11">
    <location>
        <begin position="92"/>
        <end position="125"/>
    </location>
</feature>
<comment type="caution">
    <text evidence="13">The sequence shown here is derived from an EMBL/GenBank/DDBJ whole genome shotgun (WGS) entry which is preliminary data.</text>
</comment>
<dbReference type="Gene3D" id="3.30.160.60">
    <property type="entry name" value="Classic Zinc Finger"/>
    <property type="match status" value="3"/>
</dbReference>
<keyword evidence="8" id="KW-0804">Transcription</keyword>
<keyword evidence="4 10" id="KW-0863">Zinc-finger</keyword>
<dbReference type="PROSITE" id="PS50157">
    <property type="entry name" value="ZINC_FINGER_C2H2_2"/>
    <property type="match status" value="2"/>
</dbReference>
<evidence type="ECO:0000256" key="2">
    <source>
        <dbReference type="ARBA" id="ARBA00022723"/>
    </source>
</evidence>
<dbReference type="PANTHER" id="PTHR24399:SF23">
    <property type="entry name" value="C2H2-TYPE DOMAIN-CONTAINING PROTEIN"/>
    <property type="match status" value="1"/>
</dbReference>
<accession>A0ABV0S9X7</accession>
<dbReference type="PROSITE" id="PS00028">
    <property type="entry name" value="ZINC_FINGER_C2H2_1"/>
    <property type="match status" value="2"/>
</dbReference>
<keyword evidence="9" id="KW-0539">Nucleus</keyword>
<feature type="compositionally biased region" description="Acidic residues" evidence="11">
    <location>
        <begin position="126"/>
        <end position="144"/>
    </location>
</feature>
<evidence type="ECO:0000256" key="10">
    <source>
        <dbReference type="PROSITE-ProRule" id="PRU00042"/>
    </source>
</evidence>
<evidence type="ECO:0000256" key="5">
    <source>
        <dbReference type="ARBA" id="ARBA00022833"/>
    </source>
</evidence>
<keyword evidence="7" id="KW-0238">DNA-binding</keyword>
<dbReference type="InterPro" id="IPR036236">
    <property type="entry name" value="Znf_C2H2_sf"/>
</dbReference>
<keyword evidence="2" id="KW-0479">Metal-binding</keyword>
<dbReference type="EMBL" id="JAHRIN010075656">
    <property type="protein sequence ID" value="MEQ2217094.1"/>
    <property type="molecule type" value="Genomic_DNA"/>
</dbReference>
<gene>
    <name evidence="13" type="ORF">XENOCAPTIV_016971</name>
</gene>
<dbReference type="PANTHER" id="PTHR24399">
    <property type="entry name" value="ZINC FINGER AND BTB DOMAIN-CONTAINING"/>
    <property type="match status" value="1"/>
</dbReference>
<evidence type="ECO:0000256" key="6">
    <source>
        <dbReference type="ARBA" id="ARBA00023015"/>
    </source>
</evidence>
<evidence type="ECO:0000313" key="13">
    <source>
        <dbReference type="EMBL" id="MEQ2217094.1"/>
    </source>
</evidence>
<dbReference type="SMART" id="SM00355">
    <property type="entry name" value="ZnF_C2H2"/>
    <property type="match status" value="3"/>
</dbReference>
<keyword evidence="6" id="KW-0805">Transcription regulation</keyword>
<evidence type="ECO:0000256" key="11">
    <source>
        <dbReference type="SAM" id="MobiDB-lite"/>
    </source>
</evidence>
<protein>
    <recommendedName>
        <fullName evidence="12">C2H2-type domain-containing protein</fullName>
    </recommendedName>
</protein>
<evidence type="ECO:0000313" key="14">
    <source>
        <dbReference type="Proteomes" id="UP001434883"/>
    </source>
</evidence>
<evidence type="ECO:0000256" key="8">
    <source>
        <dbReference type="ARBA" id="ARBA00023163"/>
    </source>
</evidence>
<dbReference type="InterPro" id="IPR013087">
    <property type="entry name" value="Znf_C2H2_type"/>
</dbReference>
<keyword evidence="5" id="KW-0862">Zinc</keyword>
<evidence type="ECO:0000256" key="3">
    <source>
        <dbReference type="ARBA" id="ARBA00022737"/>
    </source>
</evidence>
<organism evidence="13 14">
    <name type="scientific">Xenoophorus captivus</name>
    <dbReference type="NCBI Taxonomy" id="1517983"/>
    <lineage>
        <taxon>Eukaryota</taxon>
        <taxon>Metazoa</taxon>
        <taxon>Chordata</taxon>
        <taxon>Craniata</taxon>
        <taxon>Vertebrata</taxon>
        <taxon>Euteleostomi</taxon>
        <taxon>Actinopterygii</taxon>
        <taxon>Neopterygii</taxon>
        <taxon>Teleostei</taxon>
        <taxon>Neoteleostei</taxon>
        <taxon>Acanthomorphata</taxon>
        <taxon>Ovalentaria</taxon>
        <taxon>Atherinomorphae</taxon>
        <taxon>Cyprinodontiformes</taxon>
        <taxon>Goodeidae</taxon>
        <taxon>Xenoophorus</taxon>
    </lineage>
</organism>